<proteinExistence type="predicted"/>
<sequence>MGALKADNKALREKMDKVAGDQETVFAERSAVAVKAYKTSLPCRKEMLEEIKRAWEGLASTLIQGGKITASELWEVDPFSCLAADPTYRDEGFDLTDDLIHQVFDLLDRISEG</sequence>
<keyword evidence="2" id="KW-1185">Reference proteome</keyword>
<dbReference type="AlphaFoldDB" id="A0A2I0AEB9"/>
<evidence type="ECO:0000313" key="1">
    <source>
        <dbReference type="EMBL" id="PKA53855.1"/>
    </source>
</evidence>
<dbReference type="STRING" id="1088818.A0A2I0AEB9"/>
<organism evidence="1 2">
    <name type="scientific">Apostasia shenzhenica</name>
    <dbReference type="NCBI Taxonomy" id="1088818"/>
    <lineage>
        <taxon>Eukaryota</taxon>
        <taxon>Viridiplantae</taxon>
        <taxon>Streptophyta</taxon>
        <taxon>Embryophyta</taxon>
        <taxon>Tracheophyta</taxon>
        <taxon>Spermatophyta</taxon>
        <taxon>Magnoliopsida</taxon>
        <taxon>Liliopsida</taxon>
        <taxon>Asparagales</taxon>
        <taxon>Orchidaceae</taxon>
        <taxon>Apostasioideae</taxon>
        <taxon>Apostasia</taxon>
    </lineage>
</organism>
<reference evidence="1 2" key="1">
    <citation type="journal article" date="2017" name="Nature">
        <title>The Apostasia genome and the evolution of orchids.</title>
        <authorList>
            <person name="Zhang G.Q."/>
            <person name="Liu K.W."/>
            <person name="Li Z."/>
            <person name="Lohaus R."/>
            <person name="Hsiao Y.Y."/>
            <person name="Niu S.C."/>
            <person name="Wang J.Y."/>
            <person name="Lin Y.C."/>
            <person name="Xu Q."/>
            <person name="Chen L.J."/>
            <person name="Yoshida K."/>
            <person name="Fujiwara S."/>
            <person name="Wang Z.W."/>
            <person name="Zhang Y.Q."/>
            <person name="Mitsuda N."/>
            <person name="Wang M."/>
            <person name="Liu G.H."/>
            <person name="Pecoraro L."/>
            <person name="Huang H.X."/>
            <person name="Xiao X.J."/>
            <person name="Lin M."/>
            <person name="Wu X.Y."/>
            <person name="Wu W.L."/>
            <person name="Chen Y.Y."/>
            <person name="Chang S.B."/>
            <person name="Sakamoto S."/>
            <person name="Ohme-Takagi M."/>
            <person name="Yagi M."/>
            <person name="Zeng S.J."/>
            <person name="Shen C.Y."/>
            <person name="Yeh C.M."/>
            <person name="Luo Y.B."/>
            <person name="Tsai W.C."/>
            <person name="Van de Peer Y."/>
            <person name="Liu Z.J."/>
        </authorList>
    </citation>
    <scope>NUCLEOTIDE SEQUENCE [LARGE SCALE GENOMIC DNA]</scope>
    <source>
        <strain evidence="2">cv. Shenzhen</strain>
        <tissue evidence="1">Stem</tissue>
    </source>
</reference>
<protein>
    <submittedName>
        <fullName evidence="1">Uncharacterized protein</fullName>
    </submittedName>
</protein>
<dbReference type="Proteomes" id="UP000236161">
    <property type="component" value="Unassembled WGS sequence"/>
</dbReference>
<evidence type="ECO:0000313" key="2">
    <source>
        <dbReference type="Proteomes" id="UP000236161"/>
    </source>
</evidence>
<accession>A0A2I0AEB9</accession>
<gene>
    <name evidence="1" type="ORF">AXF42_Ash011335</name>
</gene>
<name>A0A2I0AEB9_9ASPA</name>
<dbReference type="EMBL" id="KZ451988">
    <property type="protein sequence ID" value="PKA53855.1"/>
    <property type="molecule type" value="Genomic_DNA"/>
</dbReference>